<evidence type="ECO:0000313" key="10">
    <source>
        <dbReference type="Proteomes" id="UP001227162"/>
    </source>
</evidence>
<dbReference type="InterPro" id="IPR036366">
    <property type="entry name" value="PGBDSf"/>
</dbReference>
<dbReference type="InterPro" id="IPR052905">
    <property type="entry name" value="LD-transpeptidase_YkuD-like"/>
</dbReference>
<accession>A0AAJ1UBB9</accession>
<dbReference type="SUPFAM" id="SSF47090">
    <property type="entry name" value="PGBD-like"/>
    <property type="match status" value="1"/>
</dbReference>
<dbReference type="AlphaFoldDB" id="A0AAJ1UBB9"/>
<evidence type="ECO:0000256" key="5">
    <source>
        <dbReference type="ARBA" id="ARBA00022984"/>
    </source>
</evidence>
<comment type="pathway">
    <text evidence="1 7">Cell wall biogenesis; peptidoglycan biosynthesis.</text>
</comment>
<dbReference type="CDD" id="cd16913">
    <property type="entry name" value="YkuD_like"/>
    <property type="match status" value="1"/>
</dbReference>
<keyword evidence="10" id="KW-1185">Reference proteome</keyword>
<reference evidence="9" key="2">
    <citation type="submission" date="2023-04" db="EMBL/GenBank/DDBJ databases">
        <title>'Rhodoalgimonas zhirmunskyi' gen. nov., isolated from a red alga.</title>
        <authorList>
            <person name="Nedashkovskaya O.I."/>
            <person name="Otstavnykh N.Y."/>
            <person name="Bystritskaya E.P."/>
            <person name="Balabanova L.A."/>
            <person name="Isaeva M.P."/>
        </authorList>
    </citation>
    <scope>NUCLEOTIDE SEQUENCE</scope>
    <source>
        <strain evidence="9">10Alg 79</strain>
    </source>
</reference>
<reference evidence="9" key="1">
    <citation type="submission" date="2022-07" db="EMBL/GenBank/DDBJ databases">
        <authorList>
            <person name="Otstavnykh N."/>
            <person name="Isaeva M."/>
            <person name="Bystritskaya E."/>
        </authorList>
    </citation>
    <scope>NUCLEOTIDE SEQUENCE</scope>
    <source>
        <strain evidence="9">10Alg 79</strain>
    </source>
</reference>
<evidence type="ECO:0000256" key="1">
    <source>
        <dbReference type="ARBA" id="ARBA00004752"/>
    </source>
</evidence>
<dbReference type="GO" id="GO:0008360">
    <property type="term" value="P:regulation of cell shape"/>
    <property type="evidence" value="ECO:0007669"/>
    <property type="project" value="UniProtKB-UniRule"/>
</dbReference>
<dbReference type="PANTHER" id="PTHR41533">
    <property type="entry name" value="L,D-TRANSPEPTIDASE HI_1667-RELATED"/>
    <property type="match status" value="1"/>
</dbReference>
<dbReference type="InterPro" id="IPR038063">
    <property type="entry name" value="Transpep_catalytic_dom"/>
</dbReference>
<dbReference type="EMBL" id="JANFFA010000001">
    <property type="protein sequence ID" value="MDQ2092757.1"/>
    <property type="molecule type" value="Genomic_DNA"/>
</dbReference>
<dbReference type="SUPFAM" id="SSF141523">
    <property type="entry name" value="L,D-transpeptidase catalytic domain-like"/>
    <property type="match status" value="1"/>
</dbReference>
<dbReference type="Pfam" id="PF20142">
    <property type="entry name" value="Scaffold"/>
    <property type="match status" value="1"/>
</dbReference>
<feature type="domain" description="L,D-TPase catalytic" evidence="8">
    <location>
        <begin position="279"/>
        <end position="455"/>
    </location>
</feature>
<comment type="similarity">
    <text evidence="2">Belongs to the YkuD family.</text>
</comment>
<evidence type="ECO:0000256" key="6">
    <source>
        <dbReference type="ARBA" id="ARBA00023316"/>
    </source>
</evidence>
<evidence type="ECO:0000256" key="4">
    <source>
        <dbReference type="ARBA" id="ARBA00022960"/>
    </source>
</evidence>
<keyword evidence="5 7" id="KW-0573">Peptidoglycan synthesis</keyword>
<keyword evidence="6 7" id="KW-0961">Cell wall biogenesis/degradation</keyword>
<dbReference type="Pfam" id="PF03734">
    <property type="entry name" value="YkuD"/>
    <property type="match status" value="1"/>
</dbReference>
<gene>
    <name evidence="9" type="ORF">NOI20_01395</name>
</gene>
<dbReference type="Gene3D" id="1.10.101.10">
    <property type="entry name" value="PGBD-like superfamily/PGBD"/>
    <property type="match status" value="1"/>
</dbReference>
<dbReference type="Proteomes" id="UP001227162">
    <property type="component" value="Unassembled WGS sequence"/>
</dbReference>
<dbReference type="InterPro" id="IPR005490">
    <property type="entry name" value="LD_TPept_cat_dom"/>
</dbReference>
<keyword evidence="4 7" id="KW-0133">Cell shape</keyword>
<evidence type="ECO:0000256" key="7">
    <source>
        <dbReference type="PROSITE-ProRule" id="PRU01373"/>
    </source>
</evidence>
<feature type="active site" description="Nucleophile" evidence="7">
    <location>
        <position position="430"/>
    </location>
</feature>
<sequence length="519" mass="57834">MIVLTGLLPAPVSAQVTAFKQAVAEAASSDKDIAAFYKANGYKAIWTGAFGRDASRRKALFEAIDHADDQGLPVSRYNPQGLMETLKSAKTPRARGFAEVEMSKTFLRLARDMQTGMLTPSKIDSGIVRAVPYRDRMSYLTNFAKSNPRGFFRALPPKTPEYARLMKEKLRLEQLLARGGWGATVPASALKPGQSGAAVVALRNRLGAMGYIGRSSAQSYDASLQKAVQQFQIDHGLAADGVAGEGTMREINMGVADRLKSVIVAMERERWVNQPRGKRHVLVNITDFTAQIIDNGKITFETRSVVGANNSDRRTPEFSDVMEYMVINPTWNVPRSIAVKEYLPMMKRNRNAASHLRLVDSRGRTVSRSSINFNAYTERTFPFAIKQPPSNRNALGLVKFMFPNKYNIYLHDTPSKSLFQREIRAFSHGCVRLSQPFDFAYALLAKQTSDPVGLFQSHLKTGRESVVKLEQPVPVHLIYRTAYTQAKGGMQYRRDIYGRDARIWEALSKAGVVLRGVRG</sequence>
<dbReference type="Pfam" id="PF01471">
    <property type="entry name" value="PG_binding_1"/>
    <property type="match status" value="1"/>
</dbReference>
<evidence type="ECO:0000313" key="9">
    <source>
        <dbReference type="EMBL" id="MDQ2092757.1"/>
    </source>
</evidence>
<evidence type="ECO:0000259" key="8">
    <source>
        <dbReference type="PROSITE" id="PS52029"/>
    </source>
</evidence>
<dbReference type="GO" id="GO:0004180">
    <property type="term" value="F:carboxypeptidase activity"/>
    <property type="evidence" value="ECO:0007669"/>
    <property type="project" value="UniProtKB-ARBA"/>
</dbReference>
<name>A0AAJ1UBB9_9RHOB</name>
<dbReference type="PROSITE" id="PS52029">
    <property type="entry name" value="LD_TPASE"/>
    <property type="match status" value="1"/>
</dbReference>
<protein>
    <submittedName>
        <fullName evidence="9">L,D-transpeptidase family protein</fullName>
    </submittedName>
</protein>
<organism evidence="9 10">
    <name type="scientific">Rhodalgimonas zhirmunskyi</name>
    <dbReference type="NCBI Taxonomy" id="2964767"/>
    <lineage>
        <taxon>Bacteria</taxon>
        <taxon>Pseudomonadati</taxon>
        <taxon>Pseudomonadota</taxon>
        <taxon>Alphaproteobacteria</taxon>
        <taxon>Rhodobacterales</taxon>
        <taxon>Roseobacteraceae</taxon>
        <taxon>Rhodalgimonas</taxon>
    </lineage>
</organism>
<dbReference type="GO" id="GO:0009252">
    <property type="term" value="P:peptidoglycan biosynthetic process"/>
    <property type="evidence" value="ECO:0007669"/>
    <property type="project" value="UniProtKB-KW"/>
</dbReference>
<dbReference type="InterPro" id="IPR045380">
    <property type="entry name" value="LD_TPept_scaffold_dom"/>
</dbReference>
<dbReference type="InterPro" id="IPR036365">
    <property type="entry name" value="PGBD-like_sf"/>
</dbReference>
<comment type="caution">
    <text evidence="9">The sequence shown here is derived from an EMBL/GenBank/DDBJ whole genome shotgun (WGS) entry which is preliminary data.</text>
</comment>
<dbReference type="InterPro" id="IPR002477">
    <property type="entry name" value="Peptidoglycan-bd-like"/>
</dbReference>
<feature type="active site" description="Proton donor/acceptor" evidence="7">
    <location>
        <position position="411"/>
    </location>
</feature>
<proteinExistence type="inferred from homology"/>
<evidence type="ECO:0000256" key="2">
    <source>
        <dbReference type="ARBA" id="ARBA00005992"/>
    </source>
</evidence>
<dbReference type="GO" id="GO:0016740">
    <property type="term" value="F:transferase activity"/>
    <property type="evidence" value="ECO:0007669"/>
    <property type="project" value="UniProtKB-KW"/>
</dbReference>
<dbReference type="GO" id="GO:0071555">
    <property type="term" value="P:cell wall organization"/>
    <property type="evidence" value="ECO:0007669"/>
    <property type="project" value="UniProtKB-UniRule"/>
</dbReference>
<dbReference type="PANTHER" id="PTHR41533:SF2">
    <property type="entry name" value="BLR7131 PROTEIN"/>
    <property type="match status" value="1"/>
</dbReference>
<evidence type="ECO:0000256" key="3">
    <source>
        <dbReference type="ARBA" id="ARBA00022679"/>
    </source>
</evidence>
<keyword evidence="3" id="KW-0808">Transferase</keyword>
<dbReference type="Gene3D" id="2.40.440.10">
    <property type="entry name" value="L,D-transpeptidase catalytic domain-like"/>
    <property type="match status" value="1"/>
</dbReference>